<dbReference type="PROSITE" id="PS50059">
    <property type="entry name" value="FKBP_PPIASE"/>
    <property type="match status" value="1"/>
</dbReference>
<evidence type="ECO:0000256" key="5">
    <source>
        <dbReference type="ARBA" id="ARBA00023235"/>
    </source>
</evidence>
<dbReference type="EC" id="5.2.1.8" evidence="3 6"/>
<dbReference type="GO" id="GO:0003755">
    <property type="term" value="F:peptidyl-prolyl cis-trans isomerase activity"/>
    <property type="evidence" value="ECO:0007669"/>
    <property type="project" value="UniProtKB-KW"/>
</dbReference>
<dbReference type="InterPro" id="IPR046357">
    <property type="entry name" value="PPIase_dom_sf"/>
</dbReference>
<dbReference type="AlphaFoldDB" id="A0A7C9HCU5"/>
<dbReference type="PANTHER" id="PTHR43811">
    <property type="entry name" value="FKBP-TYPE PEPTIDYL-PROLYL CIS-TRANS ISOMERASE FKPA"/>
    <property type="match status" value="1"/>
</dbReference>
<keyword evidence="8" id="KW-0732">Signal</keyword>
<accession>A0A7C9HCU5</accession>
<proteinExistence type="inferred from homology"/>
<dbReference type="Pfam" id="PF01346">
    <property type="entry name" value="FKBP_N"/>
    <property type="match status" value="1"/>
</dbReference>
<keyword evidence="4 6" id="KW-0697">Rotamase</keyword>
<name>A0A7C9HCU5_9BACT</name>
<evidence type="ECO:0000256" key="8">
    <source>
        <dbReference type="SAM" id="SignalP"/>
    </source>
</evidence>
<evidence type="ECO:0000259" key="9">
    <source>
        <dbReference type="PROSITE" id="PS50059"/>
    </source>
</evidence>
<keyword evidence="5 6" id="KW-0413">Isomerase</keyword>
<dbReference type="Pfam" id="PF00254">
    <property type="entry name" value="FKBP_C"/>
    <property type="match status" value="1"/>
</dbReference>
<evidence type="ECO:0000313" key="10">
    <source>
        <dbReference type="EMBL" id="MUL26925.1"/>
    </source>
</evidence>
<comment type="catalytic activity">
    <reaction evidence="1 6">
        <text>[protein]-peptidylproline (omega=180) = [protein]-peptidylproline (omega=0)</text>
        <dbReference type="Rhea" id="RHEA:16237"/>
        <dbReference type="Rhea" id="RHEA-COMP:10747"/>
        <dbReference type="Rhea" id="RHEA-COMP:10748"/>
        <dbReference type="ChEBI" id="CHEBI:83833"/>
        <dbReference type="ChEBI" id="CHEBI:83834"/>
        <dbReference type="EC" id="5.2.1.8"/>
    </reaction>
</comment>
<dbReference type="EMBL" id="VVIQ01000001">
    <property type="protein sequence ID" value="MUL26925.1"/>
    <property type="molecule type" value="Genomic_DNA"/>
</dbReference>
<feature type="domain" description="PPIase FKBP-type" evidence="9">
    <location>
        <begin position="224"/>
        <end position="311"/>
    </location>
</feature>
<dbReference type="RefSeq" id="WP_155715000.1">
    <property type="nucleotide sequence ID" value="NZ_VVIQ01000001.1"/>
</dbReference>
<evidence type="ECO:0000256" key="3">
    <source>
        <dbReference type="ARBA" id="ARBA00013194"/>
    </source>
</evidence>
<dbReference type="SUPFAM" id="SSF54534">
    <property type="entry name" value="FKBP-like"/>
    <property type="match status" value="1"/>
</dbReference>
<evidence type="ECO:0000256" key="1">
    <source>
        <dbReference type="ARBA" id="ARBA00000971"/>
    </source>
</evidence>
<comment type="similarity">
    <text evidence="2">Belongs to the FKBP-type PPIase family.</text>
</comment>
<dbReference type="PANTHER" id="PTHR43811:SF19">
    <property type="entry name" value="39 KDA FK506-BINDING NUCLEAR PROTEIN"/>
    <property type="match status" value="1"/>
</dbReference>
<evidence type="ECO:0000256" key="2">
    <source>
        <dbReference type="ARBA" id="ARBA00006577"/>
    </source>
</evidence>
<protein>
    <recommendedName>
        <fullName evidence="3 6">peptidylprolyl isomerase</fullName>
        <ecNumber evidence="3 6">5.2.1.8</ecNumber>
    </recommendedName>
</protein>
<comment type="caution">
    <text evidence="10">The sequence shown here is derived from an EMBL/GenBank/DDBJ whole genome shotgun (WGS) entry which is preliminary data.</text>
</comment>
<dbReference type="Gene3D" id="1.10.287.460">
    <property type="entry name" value="Peptidyl-prolyl cis-trans isomerase, FKBP-type, N-terminal domain"/>
    <property type="match status" value="1"/>
</dbReference>
<dbReference type="Proteomes" id="UP000482295">
    <property type="component" value="Unassembled WGS sequence"/>
</dbReference>
<evidence type="ECO:0000313" key="11">
    <source>
        <dbReference type="Proteomes" id="UP000482295"/>
    </source>
</evidence>
<organism evidence="10 11">
    <name type="scientific">Prevotella vespertina</name>
    <dbReference type="NCBI Taxonomy" id="2608404"/>
    <lineage>
        <taxon>Bacteria</taxon>
        <taxon>Pseudomonadati</taxon>
        <taxon>Bacteroidota</taxon>
        <taxon>Bacteroidia</taxon>
        <taxon>Bacteroidales</taxon>
        <taxon>Prevotellaceae</taxon>
        <taxon>Prevotella</taxon>
    </lineage>
</organism>
<dbReference type="InterPro" id="IPR036944">
    <property type="entry name" value="PPIase_FKBP_N_sf"/>
</dbReference>
<feature type="compositionally biased region" description="Basic and acidic residues" evidence="7">
    <location>
        <begin position="325"/>
        <end position="335"/>
    </location>
</feature>
<gene>
    <name evidence="10" type="ORF">F0475_00980</name>
</gene>
<dbReference type="InterPro" id="IPR001179">
    <property type="entry name" value="PPIase_FKBP_dom"/>
</dbReference>
<evidence type="ECO:0000256" key="4">
    <source>
        <dbReference type="ARBA" id="ARBA00023110"/>
    </source>
</evidence>
<feature type="chain" id="PRO_5028936570" description="peptidylprolyl isomerase" evidence="8">
    <location>
        <begin position="23"/>
        <end position="353"/>
    </location>
</feature>
<evidence type="ECO:0000256" key="7">
    <source>
        <dbReference type="SAM" id="MobiDB-lite"/>
    </source>
</evidence>
<feature type="signal peptide" evidence="8">
    <location>
        <begin position="1"/>
        <end position="22"/>
    </location>
</feature>
<feature type="compositionally biased region" description="Basic residues" evidence="7">
    <location>
        <begin position="336"/>
        <end position="353"/>
    </location>
</feature>
<keyword evidence="11" id="KW-1185">Reference proteome</keyword>
<dbReference type="Gene3D" id="3.10.50.40">
    <property type="match status" value="1"/>
</dbReference>
<dbReference type="GO" id="GO:0006457">
    <property type="term" value="P:protein folding"/>
    <property type="evidence" value="ECO:0007669"/>
    <property type="project" value="InterPro"/>
</dbReference>
<dbReference type="InterPro" id="IPR000774">
    <property type="entry name" value="PPIase_FKBP_N"/>
</dbReference>
<reference evidence="10 11" key="1">
    <citation type="submission" date="2019-09" db="EMBL/GenBank/DDBJ databases">
        <title>Prevotella A2879 sp. nov., isolated from an abscess of a patient.</title>
        <authorList>
            <person name="Buhl M."/>
            <person name="Oberhettinger P."/>
        </authorList>
    </citation>
    <scope>NUCLEOTIDE SEQUENCE [LARGE SCALE GENOMIC DNA]</scope>
    <source>
        <strain evidence="10 11">A2879</strain>
    </source>
</reference>
<feature type="region of interest" description="Disordered" evidence="7">
    <location>
        <begin position="316"/>
        <end position="353"/>
    </location>
</feature>
<evidence type="ECO:0000256" key="6">
    <source>
        <dbReference type="PROSITE-ProRule" id="PRU00277"/>
    </source>
</evidence>
<sequence>MKKVIMLALLIAAGSAFNTASAQSKKKDKKNKATTECSETCKTAPIVLKSAADSLSYATGMTMSNGLDAYLEQQFGITKELMPDFIRGLKEGISKRKDANFAAHGVGIAVSRQIESRLLPNMVSQFEESKSPIDTEILYSGIVAAMSKDTTMMSSATAAKLFEAKEMAIRQQKEAEAKAKAAENKAKNEAFMAENKAKEGVITLPSGLQYRIIKNGTGAIPKATDDVQVIYEGKTIDGKVFDSTARHGSEFDTFNVGGLIKGWTEALQLMPVGSKWEIFIPYNLAYGERGAGRDIAPYSTLIFTLELKDIDGVHVVKASQPTPSKETEAKKDSKTAKKSQPKSAKKASSKAGK</sequence>